<organism evidence="3 4">
    <name type="scientific">Cristinia sonorae</name>
    <dbReference type="NCBI Taxonomy" id="1940300"/>
    <lineage>
        <taxon>Eukaryota</taxon>
        <taxon>Fungi</taxon>
        <taxon>Dikarya</taxon>
        <taxon>Basidiomycota</taxon>
        <taxon>Agaricomycotina</taxon>
        <taxon>Agaricomycetes</taxon>
        <taxon>Agaricomycetidae</taxon>
        <taxon>Agaricales</taxon>
        <taxon>Pleurotineae</taxon>
        <taxon>Stephanosporaceae</taxon>
        <taxon>Cristinia</taxon>
    </lineage>
</organism>
<sequence length="310" mass="33812">MNRNSTHITSGRQTATQTMAPPTIQQLLGGYLIESFVALMLYGVFVAQAYVYALNSAVTDSFILRTSVTTIAALETAHSIFVIHMAYGYAIDAFGNIKAIAGNILWSGGVSLACEMVIVALSQGLYIRRVWIMSKGNKLLTSLISVLLTVRVGFGLGTVVLMYKLKTWSDFRTDRRAYTTVVVGLSLSALVDLLIALTLMFYLWKNKSGVKKSDNIVHALMAYCVNSGLVTTVCSVVTIMTFVFMESSLLFAGFVHIASKLYANSLMGTLNARGVLRQMAGTVNKSRYANSNDMEVRYQPGVSVVSLFVP</sequence>
<evidence type="ECO:0000259" key="2">
    <source>
        <dbReference type="Pfam" id="PF20152"/>
    </source>
</evidence>
<dbReference type="EMBL" id="JAEVFJ010000009">
    <property type="protein sequence ID" value="KAH8102701.1"/>
    <property type="molecule type" value="Genomic_DNA"/>
</dbReference>
<name>A0A8K0US90_9AGAR</name>
<feature type="transmembrane region" description="Helical" evidence="1">
    <location>
        <begin position="183"/>
        <end position="204"/>
    </location>
</feature>
<evidence type="ECO:0000313" key="3">
    <source>
        <dbReference type="EMBL" id="KAH8102701.1"/>
    </source>
</evidence>
<dbReference type="Proteomes" id="UP000813824">
    <property type="component" value="Unassembled WGS sequence"/>
</dbReference>
<keyword evidence="1" id="KW-0812">Transmembrane</keyword>
<feature type="transmembrane region" description="Helical" evidence="1">
    <location>
        <begin position="104"/>
        <end position="127"/>
    </location>
</feature>
<dbReference type="InterPro" id="IPR045339">
    <property type="entry name" value="DUF6534"/>
</dbReference>
<feature type="transmembrane region" description="Helical" evidence="1">
    <location>
        <begin position="139"/>
        <end position="163"/>
    </location>
</feature>
<keyword evidence="4" id="KW-1185">Reference proteome</keyword>
<keyword evidence="1" id="KW-0472">Membrane</keyword>
<dbReference type="PANTHER" id="PTHR40465:SF1">
    <property type="entry name" value="DUF6534 DOMAIN-CONTAINING PROTEIN"/>
    <property type="match status" value="1"/>
</dbReference>
<keyword evidence="1" id="KW-1133">Transmembrane helix</keyword>
<feature type="transmembrane region" description="Helical" evidence="1">
    <location>
        <begin position="28"/>
        <end position="50"/>
    </location>
</feature>
<dbReference type="Pfam" id="PF20152">
    <property type="entry name" value="DUF6534"/>
    <property type="match status" value="1"/>
</dbReference>
<reference evidence="3" key="1">
    <citation type="journal article" date="2021" name="New Phytol.">
        <title>Evolutionary innovations through gain and loss of genes in the ectomycorrhizal Boletales.</title>
        <authorList>
            <person name="Wu G."/>
            <person name="Miyauchi S."/>
            <person name="Morin E."/>
            <person name="Kuo A."/>
            <person name="Drula E."/>
            <person name="Varga T."/>
            <person name="Kohler A."/>
            <person name="Feng B."/>
            <person name="Cao Y."/>
            <person name="Lipzen A."/>
            <person name="Daum C."/>
            <person name="Hundley H."/>
            <person name="Pangilinan J."/>
            <person name="Johnson J."/>
            <person name="Barry K."/>
            <person name="LaButti K."/>
            <person name="Ng V."/>
            <person name="Ahrendt S."/>
            <person name="Min B."/>
            <person name="Choi I.G."/>
            <person name="Park H."/>
            <person name="Plett J.M."/>
            <person name="Magnuson J."/>
            <person name="Spatafora J.W."/>
            <person name="Nagy L.G."/>
            <person name="Henrissat B."/>
            <person name="Grigoriev I.V."/>
            <person name="Yang Z.L."/>
            <person name="Xu J."/>
            <person name="Martin F.M."/>
        </authorList>
    </citation>
    <scope>NUCLEOTIDE SEQUENCE</scope>
    <source>
        <strain evidence="3">KKN 215</strain>
    </source>
</reference>
<comment type="caution">
    <text evidence="3">The sequence shown here is derived from an EMBL/GenBank/DDBJ whole genome shotgun (WGS) entry which is preliminary data.</text>
</comment>
<evidence type="ECO:0000313" key="4">
    <source>
        <dbReference type="Proteomes" id="UP000813824"/>
    </source>
</evidence>
<accession>A0A8K0US90</accession>
<feature type="domain" description="DUF6534" evidence="2">
    <location>
        <begin position="188"/>
        <end position="273"/>
    </location>
</feature>
<feature type="transmembrane region" description="Helical" evidence="1">
    <location>
        <begin position="216"/>
        <end position="243"/>
    </location>
</feature>
<feature type="transmembrane region" description="Helical" evidence="1">
    <location>
        <begin position="62"/>
        <end position="84"/>
    </location>
</feature>
<gene>
    <name evidence="3" type="ORF">BXZ70DRAFT_800516</name>
</gene>
<proteinExistence type="predicted"/>
<dbReference type="PANTHER" id="PTHR40465">
    <property type="entry name" value="CHROMOSOME 1, WHOLE GENOME SHOTGUN SEQUENCE"/>
    <property type="match status" value="1"/>
</dbReference>
<dbReference type="AlphaFoldDB" id="A0A8K0US90"/>
<dbReference type="OrthoDB" id="3263055at2759"/>
<evidence type="ECO:0000256" key="1">
    <source>
        <dbReference type="SAM" id="Phobius"/>
    </source>
</evidence>
<protein>
    <recommendedName>
        <fullName evidence="2">DUF6534 domain-containing protein</fullName>
    </recommendedName>
</protein>